<dbReference type="InterPro" id="IPR000551">
    <property type="entry name" value="MerR-type_HTH_dom"/>
</dbReference>
<proteinExistence type="predicted"/>
<feature type="domain" description="HTH merR-type" evidence="1">
    <location>
        <begin position="14"/>
        <end position="80"/>
    </location>
</feature>
<dbReference type="OrthoDB" id="9792348at2"/>
<dbReference type="InterPro" id="IPR009061">
    <property type="entry name" value="DNA-bd_dom_put_sf"/>
</dbReference>
<reference evidence="2 3" key="1">
    <citation type="submission" date="2015-09" db="EMBL/GenBank/DDBJ databases">
        <title>Sorangium comparison.</title>
        <authorList>
            <person name="Zaburannyi N."/>
            <person name="Bunk B."/>
            <person name="Overmann J."/>
            <person name="Mueller R."/>
        </authorList>
    </citation>
    <scope>NUCLEOTIDE SEQUENCE [LARGE SCALE GENOMIC DNA]</scope>
    <source>
        <strain evidence="2 3">So ceGT47</strain>
    </source>
</reference>
<dbReference type="GO" id="GO:0006355">
    <property type="term" value="P:regulation of DNA-templated transcription"/>
    <property type="evidence" value="ECO:0007669"/>
    <property type="project" value="InterPro"/>
</dbReference>
<accession>A0A4P2QCM9</accession>
<dbReference type="SUPFAM" id="SSF46955">
    <property type="entry name" value="Putative DNA-binding domain"/>
    <property type="match status" value="1"/>
</dbReference>
<dbReference type="EMBL" id="CP012670">
    <property type="protein sequence ID" value="AUX27500.1"/>
    <property type="molecule type" value="Genomic_DNA"/>
</dbReference>
<dbReference type="RefSeq" id="WP_129355809.1">
    <property type="nucleotide sequence ID" value="NZ_CP012670.1"/>
</dbReference>
<evidence type="ECO:0000259" key="1">
    <source>
        <dbReference type="Pfam" id="PF13411"/>
    </source>
</evidence>
<protein>
    <recommendedName>
        <fullName evidence="1">HTH merR-type domain-containing protein</fullName>
    </recommendedName>
</protein>
<dbReference type="GO" id="GO:0003677">
    <property type="term" value="F:DNA binding"/>
    <property type="evidence" value="ECO:0007669"/>
    <property type="project" value="InterPro"/>
</dbReference>
<dbReference type="AlphaFoldDB" id="A0A4P2QCM9"/>
<sequence length="158" mass="17402">MPLVSTPPVAPRGYSAVELARAAGVSTGTIKHWIAEGLMDKPAFRARRTVYGREHLVRALAIKKLRDHNLLLPEIKRKLAGIPLEELAKEVLPPEPPASAAPGAAERADAAEIGRAWRRVELMPGLELHVRADAGAVVHRMAAEIRDKYGCEREEERR</sequence>
<dbReference type="CDD" id="cd00592">
    <property type="entry name" value="HTH_MerR-like"/>
    <property type="match status" value="1"/>
</dbReference>
<organism evidence="2 3">
    <name type="scientific">Sorangium cellulosum</name>
    <name type="common">Polyangium cellulosum</name>
    <dbReference type="NCBI Taxonomy" id="56"/>
    <lineage>
        <taxon>Bacteria</taxon>
        <taxon>Pseudomonadati</taxon>
        <taxon>Myxococcota</taxon>
        <taxon>Polyangia</taxon>
        <taxon>Polyangiales</taxon>
        <taxon>Polyangiaceae</taxon>
        <taxon>Sorangium</taxon>
    </lineage>
</organism>
<dbReference type="Gene3D" id="1.10.1660.10">
    <property type="match status" value="1"/>
</dbReference>
<gene>
    <name evidence="2" type="ORF">SOCEGT47_080910</name>
</gene>
<dbReference type="Proteomes" id="UP000295781">
    <property type="component" value="Chromosome"/>
</dbReference>
<evidence type="ECO:0000313" key="2">
    <source>
        <dbReference type="EMBL" id="AUX27500.1"/>
    </source>
</evidence>
<dbReference type="Pfam" id="PF13411">
    <property type="entry name" value="MerR_1"/>
    <property type="match status" value="1"/>
</dbReference>
<evidence type="ECO:0000313" key="3">
    <source>
        <dbReference type="Proteomes" id="UP000295781"/>
    </source>
</evidence>
<name>A0A4P2QCM9_SORCE</name>